<dbReference type="Proteomes" id="UP000681340">
    <property type="component" value="Unassembled WGS sequence"/>
</dbReference>
<accession>A0A919VID3</accession>
<evidence type="ECO:0000313" key="1">
    <source>
        <dbReference type="EMBL" id="GIM66890.1"/>
    </source>
</evidence>
<sequence length="75" mass="8017">MRRTLGCRIARCARRRRSCTGPARATGPAGRAALPAADLRRRLPIVAVMAAATIAYRVECAEPVGVDQRAGEWAA</sequence>
<reference evidence="1" key="1">
    <citation type="submission" date="2021-03" db="EMBL/GenBank/DDBJ databases">
        <title>Whole genome shotgun sequence of Actinoplanes auranticolor NBRC 12245.</title>
        <authorList>
            <person name="Komaki H."/>
            <person name="Tamura T."/>
        </authorList>
    </citation>
    <scope>NUCLEOTIDE SEQUENCE</scope>
    <source>
        <strain evidence="1">NBRC 12245</strain>
    </source>
</reference>
<comment type="caution">
    <text evidence="1">The sequence shown here is derived from an EMBL/GenBank/DDBJ whole genome shotgun (WGS) entry which is preliminary data.</text>
</comment>
<keyword evidence="2" id="KW-1185">Reference proteome</keyword>
<name>A0A919VID3_9ACTN</name>
<protein>
    <submittedName>
        <fullName evidence="1">Uncharacterized protein</fullName>
    </submittedName>
</protein>
<gene>
    <name evidence="1" type="ORF">Aau02nite_24980</name>
</gene>
<dbReference type="AlphaFoldDB" id="A0A919VID3"/>
<dbReference type="EMBL" id="BOQL01000021">
    <property type="protein sequence ID" value="GIM66890.1"/>
    <property type="molecule type" value="Genomic_DNA"/>
</dbReference>
<organism evidence="1 2">
    <name type="scientific">Actinoplanes auranticolor</name>
    <dbReference type="NCBI Taxonomy" id="47988"/>
    <lineage>
        <taxon>Bacteria</taxon>
        <taxon>Bacillati</taxon>
        <taxon>Actinomycetota</taxon>
        <taxon>Actinomycetes</taxon>
        <taxon>Micromonosporales</taxon>
        <taxon>Micromonosporaceae</taxon>
        <taxon>Actinoplanes</taxon>
    </lineage>
</organism>
<proteinExistence type="predicted"/>
<evidence type="ECO:0000313" key="2">
    <source>
        <dbReference type="Proteomes" id="UP000681340"/>
    </source>
</evidence>